<keyword evidence="1" id="KW-0175">Coiled coil</keyword>
<feature type="transmembrane region" description="Helical" evidence="2">
    <location>
        <begin position="122"/>
        <end position="141"/>
    </location>
</feature>
<name>A0A9N9FAN2_9GLOM</name>
<organism evidence="3 4">
    <name type="scientific">Ambispora gerdemannii</name>
    <dbReference type="NCBI Taxonomy" id="144530"/>
    <lineage>
        <taxon>Eukaryota</taxon>
        <taxon>Fungi</taxon>
        <taxon>Fungi incertae sedis</taxon>
        <taxon>Mucoromycota</taxon>
        <taxon>Glomeromycotina</taxon>
        <taxon>Glomeromycetes</taxon>
        <taxon>Archaeosporales</taxon>
        <taxon>Ambisporaceae</taxon>
        <taxon>Ambispora</taxon>
    </lineage>
</organism>
<feature type="coiled-coil region" evidence="1">
    <location>
        <begin position="5"/>
        <end position="117"/>
    </location>
</feature>
<accession>A0A9N9FAN2</accession>
<evidence type="ECO:0000256" key="2">
    <source>
        <dbReference type="SAM" id="Phobius"/>
    </source>
</evidence>
<keyword evidence="2" id="KW-0812">Transmembrane</keyword>
<keyword evidence="4" id="KW-1185">Reference proteome</keyword>
<dbReference type="AlphaFoldDB" id="A0A9N9FAN2"/>
<evidence type="ECO:0000256" key="1">
    <source>
        <dbReference type="SAM" id="Coils"/>
    </source>
</evidence>
<keyword evidence="2" id="KW-1133">Transmembrane helix</keyword>
<evidence type="ECO:0000313" key="3">
    <source>
        <dbReference type="EMBL" id="CAG8520067.1"/>
    </source>
</evidence>
<reference evidence="3" key="1">
    <citation type="submission" date="2021-06" db="EMBL/GenBank/DDBJ databases">
        <authorList>
            <person name="Kallberg Y."/>
            <person name="Tangrot J."/>
            <person name="Rosling A."/>
        </authorList>
    </citation>
    <scope>NUCLEOTIDE SEQUENCE</scope>
    <source>
        <strain evidence="3">MT106</strain>
    </source>
</reference>
<dbReference type="EMBL" id="CAJVPL010000669">
    <property type="protein sequence ID" value="CAG8520067.1"/>
    <property type="molecule type" value="Genomic_DNA"/>
</dbReference>
<sequence>MGLDAIQLGIEYSEHEDEIKMLRQKIGQQAGELDIYVNKLRELDRLIKDLEESITSTRERSAREMRETIELTTNTTAGLVEKVTMMKNRIRDKSNILKQHQQLLTRLQNQVEMEKQSARLLANYKTMFAACMISVLVWLIFKWQATNV</sequence>
<keyword evidence="2" id="KW-0472">Membrane</keyword>
<comment type="caution">
    <text evidence="3">The sequence shown here is derived from an EMBL/GenBank/DDBJ whole genome shotgun (WGS) entry which is preliminary data.</text>
</comment>
<proteinExistence type="predicted"/>
<dbReference type="OrthoDB" id="2416407at2759"/>
<protein>
    <submittedName>
        <fullName evidence="3">3139_t:CDS:1</fullName>
    </submittedName>
</protein>
<dbReference type="Proteomes" id="UP000789831">
    <property type="component" value="Unassembled WGS sequence"/>
</dbReference>
<evidence type="ECO:0000313" key="4">
    <source>
        <dbReference type="Proteomes" id="UP000789831"/>
    </source>
</evidence>
<gene>
    <name evidence="3" type="ORF">AGERDE_LOCUS5190</name>
</gene>